<dbReference type="Gene3D" id="3.90.1150.220">
    <property type="match status" value="1"/>
</dbReference>
<dbReference type="GO" id="GO:0000724">
    <property type="term" value="P:double-strand break repair via homologous recombination"/>
    <property type="evidence" value="ECO:0007669"/>
    <property type="project" value="TreeGrafter"/>
</dbReference>
<keyword evidence="18" id="KW-1185">Reference proteome</keyword>
<evidence type="ECO:0000256" key="12">
    <source>
        <dbReference type="ARBA" id="ARBA00023172"/>
    </source>
</evidence>
<evidence type="ECO:0000256" key="7">
    <source>
        <dbReference type="ARBA" id="ARBA00022723"/>
    </source>
</evidence>
<evidence type="ECO:0000256" key="8">
    <source>
        <dbReference type="ARBA" id="ARBA00022763"/>
    </source>
</evidence>
<comment type="caution">
    <text evidence="17">The sequence shown here is derived from an EMBL/GenBank/DDBJ whole genome shotgun (WGS) entry which is preliminary data.</text>
</comment>
<evidence type="ECO:0000313" key="18">
    <source>
        <dbReference type="Proteomes" id="UP001321473"/>
    </source>
</evidence>
<evidence type="ECO:0000256" key="9">
    <source>
        <dbReference type="ARBA" id="ARBA00022771"/>
    </source>
</evidence>
<keyword evidence="10 15" id="KW-0833">Ubl conjugation pathway</keyword>
<dbReference type="EC" id="2.3.2.27" evidence="4 15"/>
<reference evidence="17 18" key="1">
    <citation type="journal article" date="2023" name="Arcadia Sci">
        <title>De novo assembly of a long-read Amblyomma americanum tick genome.</title>
        <authorList>
            <person name="Chou S."/>
            <person name="Poskanzer K.E."/>
            <person name="Rollins M."/>
            <person name="Thuy-Boun P.S."/>
        </authorList>
    </citation>
    <scope>NUCLEOTIDE SEQUENCE [LARGE SCALE GENOMIC DNA]</scope>
    <source>
        <strain evidence="17">F_SG_1</strain>
        <tissue evidence="17">Salivary glands</tissue>
    </source>
</reference>
<keyword evidence="8 15" id="KW-0227">DNA damage</keyword>
<keyword evidence="6 15" id="KW-0808">Transferase</keyword>
<keyword evidence="11 15" id="KW-0862">Zinc</keyword>
<keyword evidence="9 15" id="KW-0863">Zinc-finger</keyword>
<evidence type="ECO:0000256" key="15">
    <source>
        <dbReference type="RuleBase" id="RU368018"/>
    </source>
</evidence>
<dbReference type="GO" id="GO:0005634">
    <property type="term" value="C:nucleus"/>
    <property type="evidence" value="ECO:0007669"/>
    <property type="project" value="UniProtKB-SubCell"/>
</dbReference>
<keyword evidence="7 15" id="KW-0479">Metal-binding</keyword>
<proteinExistence type="inferred from homology"/>
<keyword evidence="12 15" id="KW-0233">DNA recombination</keyword>
<feature type="domain" description="Non-structural maintenance of chromosomes element 1 RING C4HC3-type" evidence="16">
    <location>
        <begin position="187"/>
        <end position="231"/>
    </location>
</feature>
<comment type="catalytic activity">
    <reaction evidence="1 15">
        <text>S-ubiquitinyl-[E2 ubiquitin-conjugating enzyme]-L-cysteine + [acceptor protein]-L-lysine = [E2 ubiquitin-conjugating enzyme]-L-cysteine + N(6)-ubiquitinyl-[acceptor protein]-L-lysine.</text>
        <dbReference type="EC" id="2.3.2.27"/>
    </reaction>
</comment>
<evidence type="ECO:0000256" key="10">
    <source>
        <dbReference type="ARBA" id="ARBA00022786"/>
    </source>
</evidence>
<organism evidence="17 18">
    <name type="scientific">Amblyomma americanum</name>
    <name type="common">Lone star tick</name>
    <dbReference type="NCBI Taxonomy" id="6943"/>
    <lineage>
        <taxon>Eukaryota</taxon>
        <taxon>Metazoa</taxon>
        <taxon>Ecdysozoa</taxon>
        <taxon>Arthropoda</taxon>
        <taxon>Chelicerata</taxon>
        <taxon>Arachnida</taxon>
        <taxon>Acari</taxon>
        <taxon>Parasitiformes</taxon>
        <taxon>Ixodida</taxon>
        <taxon>Ixodoidea</taxon>
        <taxon>Ixodidae</taxon>
        <taxon>Amblyomminae</taxon>
        <taxon>Amblyomma</taxon>
    </lineage>
</organism>
<dbReference type="InterPro" id="IPR014857">
    <property type="entry name" value="Nse1_RING_C4HC3-type"/>
</dbReference>
<comment type="similarity">
    <text evidence="3 15">Belongs to the NSE1 family.</text>
</comment>
<keyword evidence="13 15" id="KW-0234">DNA repair</keyword>
<dbReference type="GO" id="GO:0008270">
    <property type="term" value="F:zinc ion binding"/>
    <property type="evidence" value="ECO:0007669"/>
    <property type="project" value="UniProtKB-KW"/>
</dbReference>
<evidence type="ECO:0000256" key="13">
    <source>
        <dbReference type="ARBA" id="ARBA00023204"/>
    </source>
</evidence>
<dbReference type="Pfam" id="PF07574">
    <property type="entry name" value="SMC_Nse1"/>
    <property type="match status" value="1"/>
</dbReference>
<dbReference type="PANTHER" id="PTHR20973">
    <property type="entry name" value="NON-SMC ELEMENT 1-RELATED"/>
    <property type="match status" value="1"/>
</dbReference>
<evidence type="ECO:0000256" key="1">
    <source>
        <dbReference type="ARBA" id="ARBA00000900"/>
    </source>
</evidence>
<evidence type="ECO:0000256" key="6">
    <source>
        <dbReference type="ARBA" id="ARBA00022679"/>
    </source>
</evidence>
<comment type="subunit">
    <text evidence="15">Component of the Smc5-Smc6 complex.</text>
</comment>
<dbReference type="InterPro" id="IPR013083">
    <property type="entry name" value="Znf_RING/FYVE/PHD"/>
</dbReference>
<sequence length="236" mass="26603">MFVQIMLARKVLYLRELEDVIRRCHAKYSGHWENFRSVPCFALDSQQQLAKFISGINSVISPFHMRIKGGVSEEDGSHFYVLLNTKDGALSKCATKFSPNEMKFLKKLVLKIAESDNGSVMSADALRIVYEDNEATPRLNAVEDFLNRMAELRCLVQKDGKISLGPVAQLELVPYLKEQLSGELPTCHVCRQVCIKGELCPNTGCSVKLHLHCATSRRQSSLSTSFCCPRCEQVWK</sequence>
<dbReference type="GO" id="GO:0061630">
    <property type="term" value="F:ubiquitin protein ligase activity"/>
    <property type="evidence" value="ECO:0007669"/>
    <property type="project" value="UniProtKB-EC"/>
</dbReference>
<dbReference type="Gene3D" id="3.30.40.10">
    <property type="entry name" value="Zinc/RING finger domain, C3HC4 (zinc finger)"/>
    <property type="match status" value="1"/>
</dbReference>
<dbReference type="EMBL" id="JARKHS020014104">
    <property type="protein sequence ID" value="KAK8775481.1"/>
    <property type="molecule type" value="Genomic_DNA"/>
</dbReference>
<dbReference type="PANTHER" id="PTHR20973:SF0">
    <property type="entry name" value="NON-STRUCTURAL MAINTENANCE OF CHROMOSOMES ELEMENT 1 HOMOLOG"/>
    <property type="match status" value="1"/>
</dbReference>
<evidence type="ECO:0000256" key="5">
    <source>
        <dbReference type="ARBA" id="ARBA00019422"/>
    </source>
</evidence>
<evidence type="ECO:0000256" key="2">
    <source>
        <dbReference type="ARBA" id="ARBA00004123"/>
    </source>
</evidence>
<dbReference type="GO" id="GO:0030915">
    <property type="term" value="C:Smc5-Smc6 complex"/>
    <property type="evidence" value="ECO:0007669"/>
    <property type="project" value="UniProtKB-UniRule"/>
</dbReference>
<dbReference type="Pfam" id="PF08746">
    <property type="entry name" value="zf-RING-like"/>
    <property type="match status" value="1"/>
</dbReference>
<dbReference type="CDD" id="cd16493">
    <property type="entry name" value="RING-CH-C4HC3_NSE1"/>
    <property type="match status" value="1"/>
</dbReference>
<dbReference type="Gene3D" id="1.10.10.10">
    <property type="entry name" value="Winged helix-like DNA-binding domain superfamily/Winged helix DNA-binding domain"/>
    <property type="match status" value="1"/>
</dbReference>
<evidence type="ECO:0000256" key="11">
    <source>
        <dbReference type="ARBA" id="ARBA00022833"/>
    </source>
</evidence>
<protein>
    <recommendedName>
        <fullName evidence="5 15">Non-structural maintenance of chromosomes element 1 homolog</fullName>
        <ecNumber evidence="4 15">2.3.2.27</ecNumber>
    </recommendedName>
</protein>
<accession>A0AAQ4ELI2</accession>
<keyword evidence="14 15" id="KW-0539">Nucleus</keyword>
<dbReference type="InterPro" id="IPR036388">
    <property type="entry name" value="WH-like_DNA-bd_sf"/>
</dbReference>
<evidence type="ECO:0000256" key="4">
    <source>
        <dbReference type="ARBA" id="ARBA00012483"/>
    </source>
</evidence>
<dbReference type="Proteomes" id="UP001321473">
    <property type="component" value="Unassembled WGS sequence"/>
</dbReference>
<comment type="subcellular location">
    <subcellularLocation>
        <location evidence="2 15">Nucleus</location>
    </subcellularLocation>
</comment>
<evidence type="ECO:0000313" key="17">
    <source>
        <dbReference type="EMBL" id="KAK8775481.1"/>
    </source>
</evidence>
<gene>
    <name evidence="17" type="ORF">V5799_031171</name>
</gene>
<dbReference type="AlphaFoldDB" id="A0AAQ4ELI2"/>
<evidence type="ECO:0000256" key="3">
    <source>
        <dbReference type="ARBA" id="ARBA00010258"/>
    </source>
</evidence>
<evidence type="ECO:0000259" key="16">
    <source>
        <dbReference type="Pfam" id="PF08746"/>
    </source>
</evidence>
<name>A0AAQ4ELI2_AMBAM</name>
<dbReference type="InterPro" id="IPR011513">
    <property type="entry name" value="Nse1"/>
</dbReference>
<evidence type="ECO:0000256" key="14">
    <source>
        <dbReference type="ARBA" id="ARBA00023242"/>
    </source>
</evidence>